<dbReference type="EMBL" id="LCWV01000007">
    <property type="protein sequence ID" value="PWI71712.1"/>
    <property type="molecule type" value="Genomic_DNA"/>
</dbReference>
<comment type="caution">
    <text evidence="2">The sequence shown here is derived from an EMBL/GenBank/DDBJ whole genome shotgun (WGS) entry which is preliminary data.</text>
</comment>
<proteinExistence type="predicted"/>
<reference evidence="2" key="1">
    <citation type="submission" date="2015-05" db="EMBL/GenBank/DDBJ databases">
        <authorList>
            <person name="Wang D.B."/>
            <person name="Wang M."/>
        </authorList>
    </citation>
    <scope>NUCLEOTIDE SEQUENCE</scope>
    <source>
        <strain evidence="2">36-1</strain>
    </source>
</reference>
<reference evidence="2 3" key="2">
    <citation type="journal article" date="2016" name="Front. Microbiol.">
        <title>Genome and transcriptome sequences reveal the specific parasitism of the nematophagous Purpureocillium lilacinum 36-1.</title>
        <authorList>
            <person name="Xie J."/>
            <person name="Li S."/>
            <person name="Mo C."/>
            <person name="Xiao X."/>
            <person name="Peng D."/>
            <person name="Wang G."/>
            <person name="Xiao Y."/>
        </authorList>
    </citation>
    <scope>NUCLEOTIDE SEQUENCE [LARGE SCALE GENOMIC DNA]</scope>
    <source>
        <strain evidence="2 3">36-1</strain>
    </source>
</reference>
<evidence type="ECO:0000313" key="2">
    <source>
        <dbReference type="EMBL" id="PWI71712.1"/>
    </source>
</evidence>
<dbReference type="Proteomes" id="UP000245956">
    <property type="component" value="Unassembled WGS sequence"/>
</dbReference>
<dbReference type="EMBL" id="JAWRVI010000020">
    <property type="protein sequence ID" value="KAK4089370.1"/>
    <property type="molecule type" value="Genomic_DNA"/>
</dbReference>
<reference evidence="1" key="3">
    <citation type="submission" date="2023-11" db="EMBL/GenBank/DDBJ databases">
        <authorList>
            <person name="Beijen E."/>
            <person name="Ohm R.A."/>
        </authorList>
    </citation>
    <scope>NUCLEOTIDE SEQUENCE</scope>
    <source>
        <strain evidence="1">CBS 150709</strain>
    </source>
</reference>
<name>A0A2U3EB43_PURLI</name>
<evidence type="ECO:0000313" key="4">
    <source>
        <dbReference type="Proteomes" id="UP001287286"/>
    </source>
</evidence>
<evidence type="ECO:0000313" key="3">
    <source>
        <dbReference type="Proteomes" id="UP000245956"/>
    </source>
</evidence>
<reference evidence="1 4" key="4">
    <citation type="journal article" date="2024" name="Microbiol. Resour. Announc.">
        <title>Genome annotations for the ascomycete fungi Trichoderma harzianum, Trichoderma aggressivum, and Purpureocillium lilacinum.</title>
        <authorList>
            <person name="Beijen E.P.W."/>
            <person name="Ohm R.A."/>
        </authorList>
    </citation>
    <scope>NUCLEOTIDE SEQUENCE [LARGE SCALE GENOMIC DNA]</scope>
    <source>
        <strain evidence="1 4">CBS 150709</strain>
    </source>
</reference>
<dbReference type="Proteomes" id="UP001287286">
    <property type="component" value="Unassembled WGS sequence"/>
</dbReference>
<dbReference type="AlphaFoldDB" id="A0A2U3EB43"/>
<sequence>MDHNLTPSLGRGVFEPLLVFRNRVGTYNGISARLAEAAKVHGERMLRIESACIGQNHPVDVPPDSVEDADFAPVGSRELTEQCMDAWGEPPQKVARPSRD</sequence>
<organism evidence="2 3">
    <name type="scientific">Purpureocillium lilacinum</name>
    <name type="common">Paecilomyces lilacinus</name>
    <dbReference type="NCBI Taxonomy" id="33203"/>
    <lineage>
        <taxon>Eukaryota</taxon>
        <taxon>Fungi</taxon>
        <taxon>Dikarya</taxon>
        <taxon>Ascomycota</taxon>
        <taxon>Pezizomycotina</taxon>
        <taxon>Sordariomycetes</taxon>
        <taxon>Hypocreomycetidae</taxon>
        <taxon>Hypocreales</taxon>
        <taxon>Ophiocordycipitaceae</taxon>
        <taxon>Purpureocillium</taxon>
    </lineage>
</organism>
<evidence type="ECO:0000313" key="1">
    <source>
        <dbReference type="EMBL" id="KAK4089370.1"/>
    </source>
</evidence>
<accession>A0A2U3EB43</accession>
<protein>
    <submittedName>
        <fullName evidence="2">Uncharacterized protein</fullName>
    </submittedName>
</protein>
<keyword evidence="4" id="KW-1185">Reference proteome</keyword>
<gene>
    <name evidence="2" type="ORF">PCL_11806</name>
    <name evidence="1" type="ORF">Purlil1_6359</name>
</gene>